<feature type="region of interest" description="Disordered" evidence="1">
    <location>
        <begin position="21"/>
        <end position="40"/>
    </location>
</feature>
<proteinExistence type="predicted"/>
<evidence type="ECO:0000313" key="2">
    <source>
        <dbReference type="EMBL" id="SFV75564.1"/>
    </source>
</evidence>
<reference evidence="2" key="1">
    <citation type="submission" date="2016-10" db="EMBL/GenBank/DDBJ databases">
        <authorList>
            <person name="de Groot N.N."/>
        </authorList>
    </citation>
    <scope>NUCLEOTIDE SEQUENCE</scope>
</reference>
<gene>
    <name evidence="2" type="ORF">MNB_SM-3-978</name>
</gene>
<dbReference type="AlphaFoldDB" id="A0A1W1D4M9"/>
<name>A0A1W1D4M9_9ZZZZ</name>
<dbReference type="EMBL" id="FPHP01000044">
    <property type="protein sequence ID" value="SFV75564.1"/>
    <property type="molecule type" value="Genomic_DNA"/>
</dbReference>
<sequence>MTSVFYEDIHLNNDSLKSIQKCEESSKSERRLELDRQRKDTMQRIAKLRKEKEEASA</sequence>
<evidence type="ECO:0000256" key="1">
    <source>
        <dbReference type="SAM" id="MobiDB-lite"/>
    </source>
</evidence>
<organism evidence="2">
    <name type="scientific">hydrothermal vent metagenome</name>
    <dbReference type="NCBI Taxonomy" id="652676"/>
    <lineage>
        <taxon>unclassified sequences</taxon>
        <taxon>metagenomes</taxon>
        <taxon>ecological metagenomes</taxon>
    </lineage>
</organism>
<accession>A0A1W1D4M9</accession>
<protein>
    <submittedName>
        <fullName evidence="2">Uncharacterized protein</fullName>
    </submittedName>
</protein>